<evidence type="ECO:0000256" key="8">
    <source>
        <dbReference type="HAMAP-Rule" id="MF_00265"/>
    </source>
</evidence>
<accession>A0A3N0UZM1</accession>
<comment type="similarity">
    <text evidence="7 8">Belongs to the PINc/VapC protein family.</text>
</comment>
<keyword evidence="11" id="KW-1185">Reference proteome</keyword>
<evidence type="ECO:0000256" key="1">
    <source>
        <dbReference type="ARBA" id="ARBA00001946"/>
    </source>
</evidence>
<proteinExistence type="inferred from homology"/>
<dbReference type="InterPro" id="IPR029060">
    <property type="entry name" value="PIN-like_dom_sf"/>
</dbReference>
<dbReference type="Pfam" id="PF01850">
    <property type="entry name" value="PIN"/>
    <property type="match status" value="1"/>
</dbReference>
<sequence>MRVVDTSVWIEWLVGGPLAKKLEKEFPDRSQCLVPTIVQLELAKWLTRERGEEEADQLIAYTQKCQIVPLDTRIALLAAEMHRQYRLATADAIVYATARDQAADLLSCDSHFEKLPGVVYLKKTSAT</sequence>
<dbReference type="CDD" id="cd18686">
    <property type="entry name" value="PIN_VapC-like"/>
    <property type="match status" value="1"/>
</dbReference>
<dbReference type="AlphaFoldDB" id="A0A3N0UZM1"/>
<evidence type="ECO:0000313" key="10">
    <source>
        <dbReference type="EMBL" id="ROH85999.1"/>
    </source>
</evidence>
<evidence type="ECO:0000256" key="7">
    <source>
        <dbReference type="ARBA" id="ARBA00038093"/>
    </source>
</evidence>
<evidence type="ECO:0000256" key="6">
    <source>
        <dbReference type="ARBA" id="ARBA00022842"/>
    </source>
</evidence>
<comment type="cofactor">
    <cofactor evidence="1 8">
        <name>Mg(2+)</name>
        <dbReference type="ChEBI" id="CHEBI:18420"/>
    </cofactor>
</comment>
<dbReference type="GO" id="GO:0090729">
    <property type="term" value="F:toxin activity"/>
    <property type="evidence" value="ECO:0007669"/>
    <property type="project" value="UniProtKB-KW"/>
</dbReference>
<evidence type="ECO:0000259" key="9">
    <source>
        <dbReference type="Pfam" id="PF01850"/>
    </source>
</evidence>
<evidence type="ECO:0000256" key="4">
    <source>
        <dbReference type="ARBA" id="ARBA00022723"/>
    </source>
</evidence>
<dbReference type="GO" id="GO:0016787">
    <property type="term" value="F:hydrolase activity"/>
    <property type="evidence" value="ECO:0007669"/>
    <property type="project" value="UniProtKB-KW"/>
</dbReference>
<feature type="binding site" evidence="8">
    <location>
        <position position="5"/>
    </location>
    <ligand>
        <name>Mg(2+)</name>
        <dbReference type="ChEBI" id="CHEBI:18420"/>
    </ligand>
</feature>
<keyword evidence="2 8" id="KW-1277">Toxin-antitoxin system</keyword>
<evidence type="ECO:0000256" key="3">
    <source>
        <dbReference type="ARBA" id="ARBA00022722"/>
    </source>
</evidence>
<dbReference type="PANTHER" id="PTHR33653">
    <property type="entry name" value="RIBONUCLEASE VAPC2"/>
    <property type="match status" value="1"/>
</dbReference>
<gene>
    <name evidence="8" type="primary">vapC</name>
    <name evidence="10" type="ORF">ED208_16380</name>
</gene>
<protein>
    <recommendedName>
        <fullName evidence="8">Ribonuclease VapC</fullName>
        <shortName evidence="8">RNase VapC</shortName>
        <ecNumber evidence="8">3.1.-.-</ecNumber>
    </recommendedName>
    <alternativeName>
        <fullName evidence="8">Toxin VapC</fullName>
    </alternativeName>
</protein>
<keyword evidence="3 8" id="KW-0540">Nuclease</keyword>
<keyword evidence="5 8" id="KW-0378">Hydrolase</keyword>
<evidence type="ECO:0000256" key="5">
    <source>
        <dbReference type="ARBA" id="ARBA00022801"/>
    </source>
</evidence>
<dbReference type="HAMAP" id="MF_00265">
    <property type="entry name" value="VapC_Nob1"/>
    <property type="match status" value="1"/>
</dbReference>
<dbReference type="InterPro" id="IPR022907">
    <property type="entry name" value="VapC_family"/>
</dbReference>
<dbReference type="InParanoid" id="A0A3N0UZM1"/>
<keyword evidence="8" id="KW-0800">Toxin</keyword>
<organism evidence="10 11">
    <name type="scientific">Stagnimonas aquatica</name>
    <dbReference type="NCBI Taxonomy" id="2689987"/>
    <lineage>
        <taxon>Bacteria</taxon>
        <taxon>Pseudomonadati</taxon>
        <taxon>Pseudomonadota</taxon>
        <taxon>Gammaproteobacteria</taxon>
        <taxon>Nevskiales</taxon>
        <taxon>Nevskiaceae</taxon>
        <taxon>Stagnimonas</taxon>
    </lineage>
</organism>
<keyword evidence="6 8" id="KW-0460">Magnesium</keyword>
<reference evidence="10 11" key="1">
    <citation type="submission" date="2018-10" db="EMBL/GenBank/DDBJ databases">
        <authorList>
            <person name="Chen W.-M."/>
        </authorList>
    </citation>
    <scope>NUCLEOTIDE SEQUENCE [LARGE SCALE GENOMIC DNA]</scope>
    <source>
        <strain evidence="10 11">THS-13</strain>
    </source>
</reference>
<dbReference type="GO" id="GO:0000287">
    <property type="term" value="F:magnesium ion binding"/>
    <property type="evidence" value="ECO:0007669"/>
    <property type="project" value="UniProtKB-UniRule"/>
</dbReference>
<dbReference type="PANTHER" id="PTHR33653:SF1">
    <property type="entry name" value="RIBONUCLEASE VAPC2"/>
    <property type="match status" value="1"/>
</dbReference>
<keyword evidence="4 8" id="KW-0479">Metal-binding</keyword>
<dbReference type="EMBL" id="RJVO01000010">
    <property type="protein sequence ID" value="ROH85999.1"/>
    <property type="molecule type" value="Genomic_DNA"/>
</dbReference>
<dbReference type="Gene3D" id="3.40.50.1010">
    <property type="entry name" value="5'-nuclease"/>
    <property type="match status" value="1"/>
</dbReference>
<dbReference type="GO" id="GO:0004540">
    <property type="term" value="F:RNA nuclease activity"/>
    <property type="evidence" value="ECO:0007669"/>
    <property type="project" value="InterPro"/>
</dbReference>
<evidence type="ECO:0000313" key="11">
    <source>
        <dbReference type="Proteomes" id="UP000282106"/>
    </source>
</evidence>
<dbReference type="InterPro" id="IPR050556">
    <property type="entry name" value="Type_II_TA_system_RNase"/>
</dbReference>
<evidence type="ECO:0000256" key="2">
    <source>
        <dbReference type="ARBA" id="ARBA00022649"/>
    </source>
</evidence>
<comment type="caution">
    <text evidence="10">The sequence shown here is derived from an EMBL/GenBank/DDBJ whole genome shotgun (WGS) entry which is preliminary data.</text>
</comment>
<comment type="function">
    <text evidence="8">Toxic component of a toxin-antitoxin (TA) system. An RNase.</text>
</comment>
<dbReference type="SUPFAM" id="SSF88723">
    <property type="entry name" value="PIN domain-like"/>
    <property type="match status" value="1"/>
</dbReference>
<dbReference type="InterPro" id="IPR002716">
    <property type="entry name" value="PIN_dom"/>
</dbReference>
<feature type="domain" description="PIN" evidence="9">
    <location>
        <begin position="3"/>
        <end position="116"/>
    </location>
</feature>
<dbReference type="RefSeq" id="WP_123213008.1">
    <property type="nucleotide sequence ID" value="NZ_RJVO01000010.1"/>
</dbReference>
<feature type="binding site" evidence="8">
    <location>
        <position position="91"/>
    </location>
    <ligand>
        <name>Mg(2+)</name>
        <dbReference type="ChEBI" id="CHEBI:18420"/>
    </ligand>
</feature>
<dbReference type="EC" id="3.1.-.-" evidence="8"/>
<name>A0A3N0UZM1_9GAMM</name>
<dbReference type="Proteomes" id="UP000282106">
    <property type="component" value="Unassembled WGS sequence"/>
</dbReference>